<dbReference type="PANTHER" id="PTHR43308">
    <property type="entry name" value="OUTER MEMBRANE PROTEIN ALPHA-RELATED"/>
    <property type="match status" value="1"/>
</dbReference>
<name>A0ABS4JWS6_9FIRM</name>
<dbReference type="EMBL" id="JAGGLG010000041">
    <property type="protein sequence ID" value="MBP2019974.1"/>
    <property type="molecule type" value="Genomic_DNA"/>
</dbReference>
<evidence type="ECO:0000313" key="5">
    <source>
        <dbReference type="Proteomes" id="UP001519289"/>
    </source>
</evidence>
<evidence type="ECO:0000256" key="1">
    <source>
        <dbReference type="ARBA" id="ARBA00022737"/>
    </source>
</evidence>
<dbReference type="PANTHER" id="PTHR43308:SF5">
    <property type="entry name" value="S-LAYER PROTEIN _ PEPTIDOGLYCAN ENDO-BETA-N-ACETYLGLUCOSAMINIDASE"/>
    <property type="match status" value="1"/>
</dbReference>
<evidence type="ECO:0000259" key="3">
    <source>
        <dbReference type="PROSITE" id="PS51272"/>
    </source>
</evidence>
<accession>A0ABS4JWS6</accession>
<sequence length="424" mass="44990">MRKAASRVATVLLLLLMVPTGAMAYLSDVVGHWSAAFLTALEARGIVSGDRSGRFRPDDPLTRAEWARMIVTGLGYGEDAARVQGAPARFTDVPQGHPDLGYVELLWELGLAEGYPDGRFGPDEPLTRAQLTVLLVRAAGLEQRAAVLHAARLSYRDAGQIPAWAVGAVAAAAEAGLIAGDDQGFFRPAATVTRAEGAVLVARLLDRKGLLFDLEGTLVAFDPREGEGVVRTAFGEEHPFSLAVDAAILRGGRRVSPPALQVPDQVWLILNDAGQVRFVEAWYVDMLAEGLEPAGDGRVTVKPEAGEPRVLAVQPGALTFVNGRPAALADALGDGPTYLALDALTGAIRYVDAVRADVSGAVALVEDDRIWLEDGEEFTSYDLAEDAIVVLDGQPVGPYAISEGDHVALALDADGRITYVEIVR</sequence>
<keyword evidence="1" id="KW-0677">Repeat</keyword>
<proteinExistence type="predicted"/>
<feature type="signal peptide" evidence="2">
    <location>
        <begin position="1"/>
        <end position="24"/>
    </location>
</feature>
<evidence type="ECO:0000256" key="2">
    <source>
        <dbReference type="SAM" id="SignalP"/>
    </source>
</evidence>
<gene>
    <name evidence="4" type="ORF">J2Z79_003421</name>
</gene>
<protein>
    <recommendedName>
        <fullName evidence="3">SLH domain-containing protein</fullName>
    </recommendedName>
</protein>
<feature type="domain" description="SLH" evidence="3">
    <location>
        <begin position="152"/>
        <end position="215"/>
    </location>
</feature>
<dbReference type="PROSITE" id="PS51272">
    <property type="entry name" value="SLH"/>
    <property type="match status" value="3"/>
</dbReference>
<feature type="chain" id="PRO_5047408373" description="SLH domain-containing protein" evidence="2">
    <location>
        <begin position="25"/>
        <end position="424"/>
    </location>
</feature>
<feature type="domain" description="SLH" evidence="3">
    <location>
        <begin position="86"/>
        <end position="149"/>
    </location>
</feature>
<keyword evidence="5" id="KW-1185">Reference proteome</keyword>
<dbReference type="Proteomes" id="UP001519289">
    <property type="component" value="Unassembled WGS sequence"/>
</dbReference>
<dbReference type="InterPro" id="IPR001119">
    <property type="entry name" value="SLH_dom"/>
</dbReference>
<dbReference type="RefSeq" id="WP_209468077.1">
    <property type="nucleotide sequence ID" value="NZ_JAGGLG010000041.1"/>
</dbReference>
<dbReference type="InterPro" id="IPR051465">
    <property type="entry name" value="Cell_Envelope_Struct_Comp"/>
</dbReference>
<comment type="caution">
    <text evidence="4">The sequence shown here is derived from an EMBL/GenBank/DDBJ whole genome shotgun (WGS) entry which is preliminary data.</text>
</comment>
<feature type="domain" description="SLH" evidence="3">
    <location>
        <begin position="21"/>
        <end position="84"/>
    </location>
</feature>
<evidence type="ECO:0000313" key="4">
    <source>
        <dbReference type="EMBL" id="MBP2019974.1"/>
    </source>
</evidence>
<reference evidence="4 5" key="1">
    <citation type="submission" date="2021-03" db="EMBL/GenBank/DDBJ databases">
        <title>Genomic Encyclopedia of Type Strains, Phase IV (KMG-IV): sequencing the most valuable type-strain genomes for metagenomic binning, comparative biology and taxonomic classification.</title>
        <authorList>
            <person name="Goeker M."/>
        </authorList>
    </citation>
    <scope>NUCLEOTIDE SEQUENCE [LARGE SCALE GENOMIC DNA]</scope>
    <source>
        <strain evidence="4 5">DSM 27138</strain>
    </source>
</reference>
<organism evidence="4 5">
    <name type="scientific">Symbiobacterium terraclitae</name>
    <dbReference type="NCBI Taxonomy" id="557451"/>
    <lineage>
        <taxon>Bacteria</taxon>
        <taxon>Bacillati</taxon>
        <taxon>Bacillota</taxon>
        <taxon>Clostridia</taxon>
        <taxon>Eubacteriales</taxon>
        <taxon>Symbiobacteriaceae</taxon>
        <taxon>Symbiobacterium</taxon>
    </lineage>
</organism>
<keyword evidence="2" id="KW-0732">Signal</keyword>
<dbReference type="Pfam" id="PF00395">
    <property type="entry name" value="SLH"/>
    <property type="match status" value="3"/>
</dbReference>